<evidence type="ECO:0000313" key="2">
    <source>
        <dbReference type="EMBL" id="WMV58373.1"/>
    </source>
</evidence>
<evidence type="ECO:0000313" key="3">
    <source>
        <dbReference type="Proteomes" id="UP001234989"/>
    </source>
</evidence>
<feature type="compositionally biased region" description="Low complexity" evidence="1">
    <location>
        <begin position="155"/>
        <end position="167"/>
    </location>
</feature>
<sequence length="178" mass="19092">MSVHYHPGKENVVAYALSRLSMGSVTHVEEERKELAKDGHILARLGVLLMRILDSGVIVQNGSESSSVAEVKEKQDNDPILLQLTGKVPRQKAKPKPRGQGCPTLASYCPRGSRPVILTTGQQLSPRPVGLTTDCGRSRGLPLSSREVAKLGRVTGQGTTGTTTGRGSLDGLWCDPRK</sequence>
<evidence type="ECO:0000256" key="1">
    <source>
        <dbReference type="SAM" id="MobiDB-lite"/>
    </source>
</evidence>
<keyword evidence="3" id="KW-1185">Reference proteome</keyword>
<name>A0AAF0V3X1_SOLVR</name>
<dbReference type="Proteomes" id="UP001234989">
    <property type="component" value="Chromosome 12"/>
</dbReference>
<gene>
    <name evidence="2" type="ORF">MTR67_051758</name>
</gene>
<dbReference type="EMBL" id="CP133623">
    <property type="protein sequence ID" value="WMV58373.1"/>
    <property type="molecule type" value="Genomic_DNA"/>
</dbReference>
<reference evidence="2" key="1">
    <citation type="submission" date="2023-08" db="EMBL/GenBank/DDBJ databases">
        <title>A de novo genome assembly of Solanum verrucosum Schlechtendal, a Mexican diploid species geographically isolated from the other diploid A-genome species in potato relatives.</title>
        <authorList>
            <person name="Hosaka K."/>
        </authorList>
    </citation>
    <scope>NUCLEOTIDE SEQUENCE</scope>
    <source>
        <tissue evidence="2">Young leaves</tissue>
    </source>
</reference>
<accession>A0AAF0V3X1</accession>
<dbReference type="AlphaFoldDB" id="A0AAF0V3X1"/>
<proteinExistence type="predicted"/>
<feature type="region of interest" description="Disordered" evidence="1">
    <location>
        <begin position="155"/>
        <end position="178"/>
    </location>
</feature>
<organism evidence="2 3">
    <name type="scientific">Solanum verrucosum</name>
    <dbReference type="NCBI Taxonomy" id="315347"/>
    <lineage>
        <taxon>Eukaryota</taxon>
        <taxon>Viridiplantae</taxon>
        <taxon>Streptophyta</taxon>
        <taxon>Embryophyta</taxon>
        <taxon>Tracheophyta</taxon>
        <taxon>Spermatophyta</taxon>
        <taxon>Magnoliopsida</taxon>
        <taxon>eudicotyledons</taxon>
        <taxon>Gunneridae</taxon>
        <taxon>Pentapetalae</taxon>
        <taxon>asterids</taxon>
        <taxon>lamiids</taxon>
        <taxon>Solanales</taxon>
        <taxon>Solanaceae</taxon>
        <taxon>Solanoideae</taxon>
        <taxon>Solaneae</taxon>
        <taxon>Solanum</taxon>
    </lineage>
</organism>
<protein>
    <submittedName>
        <fullName evidence="2">Uncharacterized protein</fullName>
    </submittedName>
</protein>